<gene>
    <name evidence="2" type="ORF">BVG79_p1000118</name>
</gene>
<dbReference type="Proteomes" id="UP000242447">
    <property type="component" value="Plasmid unnamed1"/>
</dbReference>
<evidence type="ECO:0000313" key="2">
    <source>
        <dbReference type="EMBL" id="ARO15920.1"/>
    </source>
</evidence>
<dbReference type="EMBL" id="CP019938">
    <property type="protein sequence ID" value="ARO15920.1"/>
    <property type="molecule type" value="Genomic_DNA"/>
</dbReference>
<keyword evidence="2" id="KW-0614">Plasmid</keyword>
<geneLocation type="plasmid" evidence="2">
    <name>unnamed1</name>
</geneLocation>
<sequence length="179" mass="19376">MKSFRIDTRLSRRGLLRGAVVASAIALTASLSGTAVFAQGVTATNFVTLSQVLTMRPQLDPEIAARALDALSGEDDGFATKAQALMDAVTAENFSDMDSFNDFIAKHEDLRDTAMKIISAWYLGYTGTQDGHGFDDTARFVTYRSALMYESTIDATVIPTYSRGAPNYWAEPPATVAND</sequence>
<organism evidence="2 3">
    <name type="scientific">Ketogulonicigenium robustum</name>
    <dbReference type="NCBI Taxonomy" id="92947"/>
    <lineage>
        <taxon>Bacteria</taxon>
        <taxon>Pseudomonadati</taxon>
        <taxon>Pseudomonadota</taxon>
        <taxon>Alphaproteobacteria</taxon>
        <taxon>Rhodobacterales</taxon>
        <taxon>Roseobacteraceae</taxon>
        <taxon>Ketogulonicigenium</taxon>
    </lineage>
</organism>
<evidence type="ECO:0000256" key="1">
    <source>
        <dbReference type="SAM" id="SignalP"/>
    </source>
</evidence>
<evidence type="ECO:0000313" key="3">
    <source>
        <dbReference type="Proteomes" id="UP000242447"/>
    </source>
</evidence>
<dbReference type="KEGG" id="kro:BVG79_p1000118"/>
<proteinExistence type="predicted"/>
<dbReference type="InterPro" id="IPR024651">
    <property type="entry name" value="FAD-SLDH_ssu"/>
</dbReference>
<evidence type="ECO:0008006" key="4">
    <source>
        <dbReference type="Google" id="ProtNLM"/>
    </source>
</evidence>
<accession>A0A1W6P3I5</accession>
<feature type="chain" id="PRO_5013048952" description="Membrane bound FAD containing D-sorbitol dehydrogenase" evidence="1">
    <location>
        <begin position="39"/>
        <end position="179"/>
    </location>
</feature>
<feature type="signal peptide" evidence="1">
    <location>
        <begin position="1"/>
        <end position="38"/>
    </location>
</feature>
<dbReference type="RefSeq" id="WP_236951473.1">
    <property type="nucleotide sequence ID" value="NZ_CP019938.1"/>
</dbReference>
<dbReference type="PROSITE" id="PS51318">
    <property type="entry name" value="TAT"/>
    <property type="match status" value="1"/>
</dbReference>
<keyword evidence="1" id="KW-0732">Signal</keyword>
<name>A0A1W6P3I5_9RHOB</name>
<reference evidence="2 3" key="1">
    <citation type="submission" date="2017-02" db="EMBL/GenBank/DDBJ databases">
        <title>Ketogulonicigenium robustum SPU B003 Genome sequencing and assembly.</title>
        <authorList>
            <person name="Li Y."/>
            <person name="Liu L."/>
            <person name="Wang C."/>
            <person name="Zhang M."/>
            <person name="Zhang T."/>
            <person name="Zhang Y."/>
        </authorList>
    </citation>
    <scope>NUCLEOTIDE SEQUENCE [LARGE SCALE GENOMIC DNA]</scope>
    <source>
        <strain evidence="2 3">SPU_B003</strain>
        <plasmid evidence="2 3">unnamed1</plasmid>
    </source>
</reference>
<protein>
    <recommendedName>
        <fullName evidence="4">Membrane bound FAD containing D-sorbitol dehydrogenase</fullName>
    </recommendedName>
</protein>
<keyword evidence="3" id="KW-1185">Reference proteome</keyword>
<dbReference type="InterPro" id="IPR006311">
    <property type="entry name" value="TAT_signal"/>
</dbReference>
<dbReference type="AlphaFoldDB" id="A0A1W6P3I5"/>
<dbReference type="Pfam" id="PF12318">
    <property type="entry name" value="FAD-SLDH"/>
    <property type="match status" value="1"/>
</dbReference>